<dbReference type="InterPro" id="IPR018681">
    <property type="entry name" value="DUF2165_transmembrane"/>
</dbReference>
<accession>A0ABW5BBC1</accession>
<evidence type="ECO:0000256" key="1">
    <source>
        <dbReference type="SAM" id="Phobius"/>
    </source>
</evidence>
<comment type="caution">
    <text evidence="2">The sequence shown here is derived from an EMBL/GenBank/DDBJ whole genome shotgun (WGS) entry which is preliminary data.</text>
</comment>
<evidence type="ECO:0000313" key="3">
    <source>
        <dbReference type="Proteomes" id="UP001597414"/>
    </source>
</evidence>
<protein>
    <submittedName>
        <fullName evidence="2">DUF2165 family protein</fullName>
    </submittedName>
</protein>
<dbReference type="Pfam" id="PF09933">
    <property type="entry name" value="DUF2165"/>
    <property type="match status" value="1"/>
</dbReference>
<name>A0ABW5BBC1_9BACT</name>
<reference evidence="3" key="1">
    <citation type="journal article" date="2019" name="Int. J. Syst. Evol. Microbiol.">
        <title>The Global Catalogue of Microorganisms (GCM) 10K type strain sequencing project: providing services to taxonomists for standard genome sequencing and annotation.</title>
        <authorList>
            <consortium name="The Broad Institute Genomics Platform"/>
            <consortium name="The Broad Institute Genome Sequencing Center for Infectious Disease"/>
            <person name="Wu L."/>
            <person name="Ma J."/>
        </authorList>
    </citation>
    <scope>NUCLEOTIDE SEQUENCE [LARGE SCALE GENOMIC DNA]</scope>
    <source>
        <strain evidence="3">KCTC 19812</strain>
    </source>
</reference>
<sequence>MNSRTIKSILAASFALYFIFIAFNNISDYASNLAFVKGVLNMEDVFSNPANQWRAIHWPWAVPVFYGMIIIWESATAIILGRGAVAMFKAGNDSEKFKQAKEMVSMGYLMSFVQWFVFFVTLAGEWFLMWQSETWNAQSTAFSMTMITLGLLLFHHLVPEEV</sequence>
<keyword evidence="1" id="KW-1133">Transmembrane helix</keyword>
<proteinExistence type="predicted"/>
<dbReference type="Proteomes" id="UP001597414">
    <property type="component" value="Unassembled WGS sequence"/>
</dbReference>
<feature type="transmembrane region" description="Helical" evidence="1">
    <location>
        <begin position="106"/>
        <end position="128"/>
    </location>
</feature>
<feature type="transmembrane region" description="Helical" evidence="1">
    <location>
        <begin position="9"/>
        <end position="27"/>
    </location>
</feature>
<dbReference type="EMBL" id="JBHUIV010000020">
    <property type="protein sequence ID" value="MFD2202794.1"/>
    <property type="molecule type" value="Genomic_DNA"/>
</dbReference>
<dbReference type="RefSeq" id="WP_380804238.1">
    <property type="nucleotide sequence ID" value="NZ_JBHUIV010000020.1"/>
</dbReference>
<keyword evidence="3" id="KW-1185">Reference proteome</keyword>
<keyword evidence="1" id="KW-0472">Membrane</keyword>
<organism evidence="2 3">
    <name type="scientific">Shivajiella indica</name>
    <dbReference type="NCBI Taxonomy" id="872115"/>
    <lineage>
        <taxon>Bacteria</taxon>
        <taxon>Pseudomonadati</taxon>
        <taxon>Bacteroidota</taxon>
        <taxon>Cytophagia</taxon>
        <taxon>Cytophagales</taxon>
        <taxon>Cyclobacteriaceae</taxon>
        <taxon>Shivajiella</taxon>
    </lineage>
</organism>
<feature type="transmembrane region" description="Helical" evidence="1">
    <location>
        <begin position="64"/>
        <end position="85"/>
    </location>
</feature>
<evidence type="ECO:0000313" key="2">
    <source>
        <dbReference type="EMBL" id="MFD2202794.1"/>
    </source>
</evidence>
<feature type="transmembrane region" description="Helical" evidence="1">
    <location>
        <begin position="140"/>
        <end position="158"/>
    </location>
</feature>
<gene>
    <name evidence="2" type="ORF">ACFSKV_14545</name>
</gene>
<keyword evidence="1" id="KW-0812">Transmembrane</keyword>